<dbReference type="EMBL" id="NKCI01000131">
    <property type="protein sequence ID" value="RSL52753.1"/>
    <property type="molecule type" value="Genomic_DNA"/>
</dbReference>
<gene>
    <name evidence="2" type="ORF">CEP54_010732</name>
</gene>
<dbReference type="STRING" id="1325734.A0A428PIA9"/>
<proteinExistence type="predicted"/>
<feature type="region of interest" description="Disordered" evidence="1">
    <location>
        <begin position="185"/>
        <end position="204"/>
    </location>
</feature>
<dbReference type="AlphaFoldDB" id="A0A428PIA9"/>
<feature type="region of interest" description="Disordered" evidence="1">
    <location>
        <begin position="241"/>
        <end position="292"/>
    </location>
</feature>
<feature type="compositionally biased region" description="Basic residues" evidence="1">
    <location>
        <begin position="457"/>
        <end position="467"/>
    </location>
</feature>
<dbReference type="Proteomes" id="UP000288168">
    <property type="component" value="Unassembled WGS sequence"/>
</dbReference>
<accession>A0A428PIA9</accession>
<organism evidence="2 3">
    <name type="scientific">Fusarium duplospermum</name>
    <dbReference type="NCBI Taxonomy" id="1325734"/>
    <lineage>
        <taxon>Eukaryota</taxon>
        <taxon>Fungi</taxon>
        <taxon>Dikarya</taxon>
        <taxon>Ascomycota</taxon>
        <taxon>Pezizomycotina</taxon>
        <taxon>Sordariomycetes</taxon>
        <taxon>Hypocreomycetidae</taxon>
        <taxon>Hypocreales</taxon>
        <taxon>Nectriaceae</taxon>
        <taxon>Fusarium</taxon>
        <taxon>Fusarium solani species complex</taxon>
    </lineage>
</organism>
<feature type="compositionally biased region" description="Low complexity" evidence="1">
    <location>
        <begin position="241"/>
        <end position="254"/>
    </location>
</feature>
<keyword evidence="3" id="KW-1185">Reference proteome</keyword>
<dbReference type="OrthoDB" id="5082440at2759"/>
<evidence type="ECO:0000313" key="3">
    <source>
        <dbReference type="Proteomes" id="UP000288168"/>
    </source>
</evidence>
<reference evidence="2 3" key="1">
    <citation type="submission" date="2017-06" db="EMBL/GenBank/DDBJ databases">
        <title>Comparative genomic analysis of Ambrosia Fusariam Clade fungi.</title>
        <authorList>
            <person name="Stajich J.E."/>
            <person name="Carrillo J."/>
            <person name="Kijimoto T."/>
            <person name="Eskalen A."/>
            <person name="O'Donnell K."/>
            <person name="Kasson M."/>
        </authorList>
    </citation>
    <scope>NUCLEOTIDE SEQUENCE [LARGE SCALE GENOMIC DNA]</scope>
    <source>
        <strain evidence="2 3">NRRL62584</strain>
    </source>
</reference>
<feature type="compositionally biased region" description="Polar residues" evidence="1">
    <location>
        <begin position="282"/>
        <end position="291"/>
    </location>
</feature>
<feature type="region of interest" description="Disordered" evidence="1">
    <location>
        <begin position="404"/>
        <end position="502"/>
    </location>
</feature>
<feature type="region of interest" description="Disordered" evidence="1">
    <location>
        <begin position="366"/>
        <end position="388"/>
    </location>
</feature>
<evidence type="ECO:0000313" key="2">
    <source>
        <dbReference type="EMBL" id="RSL52753.1"/>
    </source>
</evidence>
<comment type="caution">
    <text evidence="2">The sequence shown here is derived from an EMBL/GenBank/DDBJ whole genome shotgun (WGS) entry which is preliminary data.</text>
</comment>
<evidence type="ECO:0000256" key="1">
    <source>
        <dbReference type="SAM" id="MobiDB-lite"/>
    </source>
</evidence>
<feature type="region of interest" description="Disordered" evidence="1">
    <location>
        <begin position="318"/>
        <end position="352"/>
    </location>
</feature>
<protein>
    <submittedName>
        <fullName evidence="2">Uncharacterized protein</fullName>
    </submittedName>
</protein>
<sequence>MYSAIADEYEAQADYVHGPPPILMGPATRQIQNPQGIFKNYPEPVPSVRSTPPNLKVKILTGSDQRFGQAFQPQQARDECPGIDLMDFQPAPQPSTTQQQHHASNYGLPVGIPQSNYAQSMHGQPAVVGLNGYYQPPPNGYCQLPPNGYYQYTPIAQQPQPSSNVTGPDFQAIPAGQTSWVSPQLSQASGSMTGAPSSQMLGNQTPQPSVNINRAAPWGNPVGQIPYGSYPPSANMAVTAPQASPVSQPSQPSVKITGTTPQGRSVGEAAHKGSPQVAPQDLQYSGNSTGVASPGTLGDQTLYGNQQPSVNIAVTGLQKSPDCQPSKPVNNTGTAHQGTLDSRNSEGSHQSFSDRAVAALKEILENQSPQRCDSTDETDPKGQLVSHGSDWNHQALINVSVTAPQEPPVSQPSQPSVGTTEAVAQGESVGHKGVERHKIYRSRVNGIRKSTSAKSPDRKKREKKKSSPAKTQPPRPRRRVPNQCMLPCDVTQPQPAPPPPSAEEILEQTEVIPWEQDMARYLWSNNVMGLYKIGNCLCDVHGASSGFVKLATRKVAPNGEHFWCHTLLGQRIHSIDREYLNGRAVHLSDGTFLGMEDSQGNMIFPKWQFAEPAVLGQSTITRQETETIPGLRPGSQDPMWF</sequence>
<name>A0A428PIA9_9HYPO</name>